<protein>
    <submittedName>
        <fullName evidence="1">GMP/IMP nucleotidase</fullName>
        <ecNumber evidence="1">3.1.3.5</ecNumber>
    </submittedName>
</protein>
<dbReference type="GO" id="GO:0006281">
    <property type="term" value="P:DNA repair"/>
    <property type="evidence" value="ECO:0007669"/>
    <property type="project" value="TreeGrafter"/>
</dbReference>
<dbReference type="CDD" id="cd01427">
    <property type="entry name" value="HAD_like"/>
    <property type="match status" value="1"/>
</dbReference>
<dbReference type="GO" id="GO:0008967">
    <property type="term" value="F:phosphoglycolate phosphatase activity"/>
    <property type="evidence" value="ECO:0007669"/>
    <property type="project" value="TreeGrafter"/>
</dbReference>
<dbReference type="InterPro" id="IPR050155">
    <property type="entry name" value="HAD-like_hydrolase_sf"/>
</dbReference>
<organism evidence="1">
    <name type="scientific">Thermohahella caldifontis</name>
    <dbReference type="NCBI Taxonomy" id="3142973"/>
    <lineage>
        <taxon>Bacteria</taxon>
        <taxon>Pseudomonadati</taxon>
        <taxon>Pseudomonadota</taxon>
        <taxon>Gammaproteobacteria</taxon>
        <taxon>Oceanospirillales</taxon>
        <taxon>Hahellaceae</taxon>
        <taxon>Thermohahella</taxon>
    </lineage>
</organism>
<dbReference type="InterPro" id="IPR036412">
    <property type="entry name" value="HAD-like_sf"/>
</dbReference>
<keyword evidence="1" id="KW-0378">Hydrolase</keyword>
<dbReference type="SUPFAM" id="SSF56784">
    <property type="entry name" value="HAD-like"/>
    <property type="match status" value="1"/>
</dbReference>
<proteinExistence type="predicted"/>
<dbReference type="NCBIfam" id="NF011564">
    <property type="entry name" value="PRK14988.1"/>
    <property type="match status" value="1"/>
</dbReference>
<dbReference type="PANTHER" id="PTHR43434:SF3">
    <property type="entry name" value="GMP_IMP NUCLEOTIDASE YRFG"/>
    <property type="match status" value="1"/>
</dbReference>
<dbReference type="Gene3D" id="3.40.50.1000">
    <property type="entry name" value="HAD superfamily/HAD-like"/>
    <property type="match status" value="1"/>
</dbReference>
<reference evidence="1" key="1">
    <citation type="submission" date="2024-05" db="EMBL/GenBank/DDBJ databases">
        <title>Genome sequencing of novel strain.</title>
        <authorList>
            <person name="Ganbat D."/>
            <person name="Ganbat S."/>
            <person name="Lee S.-J."/>
        </authorList>
    </citation>
    <scope>NUCLEOTIDE SEQUENCE</scope>
    <source>
        <strain evidence="1">SMD15-11</strain>
    </source>
</reference>
<sequence>MTDWNHIDTVLLDMDGTLLDLYFDNHFWLSHLPRRYAELRAIPEEEARNRLKAAYTREAGTLNWYCVDYWTRELGLDILSLKMEVSHLIRYREDARHFLEKLHEMGKRVVLATNAHGKVVRLKLQRTGLDKWVDRIVVSHDLGAPKEDQAFWHALHKIEPFNPERTLFVDDSLPVLHAAHRYGIRHLIHVRTPDSRQAPQPPGPFNGILSFSEILPAENP</sequence>
<dbReference type="Pfam" id="PF00702">
    <property type="entry name" value="Hydrolase"/>
    <property type="match status" value="1"/>
</dbReference>
<gene>
    <name evidence="1" type="primary">yrfG</name>
    <name evidence="1" type="ORF">AAIA72_13240</name>
</gene>
<dbReference type="InterPro" id="IPR023214">
    <property type="entry name" value="HAD_sf"/>
</dbReference>
<dbReference type="SFLD" id="SFLDS00003">
    <property type="entry name" value="Haloacid_Dehalogenase"/>
    <property type="match status" value="1"/>
</dbReference>
<dbReference type="InterPro" id="IPR006439">
    <property type="entry name" value="HAD-SF_hydro_IA"/>
</dbReference>
<dbReference type="PANTHER" id="PTHR43434">
    <property type="entry name" value="PHOSPHOGLYCOLATE PHOSPHATASE"/>
    <property type="match status" value="1"/>
</dbReference>
<dbReference type="RefSeq" id="WP_369600785.1">
    <property type="nucleotide sequence ID" value="NZ_CP154858.1"/>
</dbReference>
<accession>A0AB39UUV3</accession>
<evidence type="ECO:0000313" key="1">
    <source>
        <dbReference type="EMBL" id="XDT71760.1"/>
    </source>
</evidence>
<dbReference type="GO" id="GO:0008253">
    <property type="term" value="F:5'-nucleotidase activity"/>
    <property type="evidence" value="ECO:0007669"/>
    <property type="project" value="UniProtKB-EC"/>
</dbReference>
<dbReference type="EC" id="3.1.3.5" evidence="1"/>
<name>A0AB39UUV3_9GAMM</name>
<dbReference type="KEGG" id="tcd:AAIA72_13240"/>
<dbReference type="EMBL" id="CP154858">
    <property type="protein sequence ID" value="XDT71760.1"/>
    <property type="molecule type" value="Genomic_DNA"/>
</dbReference>
<dbReference type="GO" id="GO:0005829">
    <property type="term" value="C:cytosol"/>
    <property type="evidence" value="ECO:0007669"/>
    <property type="project" value="TreeGrafter"/>
</dbReference>
<dbReference type="SFLD" id="SFLDG01129">
    <property type="entry name" value="C1.5:_HAD__Beta-PGM__Phosphata"/>
    <property type="match status" value="1"/>
</dbReference>
<dbReference type="NCBIfam" id="TIGR01509">
    <property type="entry name" value="HAD-SF-IA-v3"/>
    <property type="match status" value="1"/>
</dbReference>
<dbReference type="AlphaFoldDB" id="A0AB39UUV3"/>